<organism evidence="6 7">
    <name type="scientific">Xenopus laevis</name>
    <name type="common">African clawed frog</name>
    <dbReference type="NCBI Taxonomy" id="8355"/>
    <lineage>
        <taxon>Eukaryota</taxon>
        <taxon>Metazoa</taxon>
        <taxon>Chordata</taxon>
        <taxon>Craniata</taxon>
        <taxon>Vertebrata</taxon>
        <taxon>Euteleostomi</taxon>
        <taxon>Amphibia</taxon>
        <taxon>Batrachia</taxon>
        <taxon>Anura</taxon>
        <taxon>Pipoidea</taxon>
        <taxon>Pipidae</taxon>
        <taxon>Xenopodinae</taxon>
        <taxon>Xenopus</taxon>
        <taxon>Xenopus</taxon>
    </lineage>
</organism>
<dbReference type="Gene3D" id="2.60.120.200">
    <property type="match status" value="1"/>
</dbReference>
<dbReference type="PRINTS" id="PR00895">
    <property type="entry name" value="PENTAXIN"/>
</dbReference>
<protein>
    <recommendedName>
        <fullName evidence="4">Pentraxin family member</fullName>
    </recommendedName>
</protein>
<keyword evidence="6" id="KW-1185">Reference proteome</keyword>
<dbReference type="OrthoDB" id="547680at2759"/>
<evidence type="ECO:0000313" key="6">
    <source>
        <dbReference type="Proteomes" id="UP000186698"/>
    </source>
</evidence>
<evidence type="ECO:0000256" key="4">
    <source>
        <dbReference type="RuleBase" id="RU362112"/>
    </source>
</evidence>
<keyword evidence="2 4" id="KW-0106">Calcium</keyword>
<feature type="signal peptide" evidence="4">
    <location>
        <begin position="1"/>
        <end position="22"/>
    </location>
</feature>
<dbReference type="InterPro" id="IPR013320">
    <property type="entry name" value="ConA-like_dom_sf"/>
</dbReference>
<dbReference type="Pfam" id="PF00354">
    <property type="entry name" value="Pentaxin"/>
    <property type="match status" value="1"/>
</dbReference>
<sequence length="227" mass="25315">MSANMAIVIFGVLFCLINVGLCAPARNESLQGKSLSFEGQTDSSYVILYPEKSPDLDAFTLCLRLSSEFTSDREMILFSYFGDGADQLNLWRELDGRFSLYLGNSFFGVSFSLPQISTFGTQLCVTWESSSGTTAFWVDGKMSVRKTYLQNHRVRLGGTVILGQDQDTQGGKFDKLQSFVGEITDVHLWDYVVSRESINKKFAKVGNVIDWGSVTYETVGKVKIHES</sequence>
<dbReference type="SMART" id="SM00159">
    <property type="entry name" value="PTX"/>
    <property type="match status" value="1"/>
</dbReference>
<dbReference type="RefSeq" id="XP_018112684.2">
    <property type="nucleotide sequence ID" value="XM_018257195.2"/>
</dbReference>
<keyword evidence="4" id="KW-0732">Signal</keyword>
<gene>
    <name evidence="7" type="primary">LOC108713684</name>
</gene>
<evidence type="ECO:0000313" key="7">
    <source>
        <dbReference type="RefSeq" id="XP_018112684.2"/>
    </source>
</evidence>
<comment type="similarity">
    <text evidence="4">Belongs to the pentraxin family.</text>
</comment>
<comment type="subunit">
    <text evidence="4">Homopentamer. Pentaxin (or pentraxin) have a discoid arrangement of 5 non-covalently bound subunits.</text>
</comment>
<feature type="chain" id="PRO_5035338946" description="Pentraxin family member" evidence="4">
    <location>
        <begin position="23"/>
        <end position="227"/>
    </location>
</feature>
<reference evidence="7" key="1">
    <citation type="submission" date="2025-08" db="UniProtKB">
        <authorList>
            <consortium name="RefSeq"/>
        </authorList>
    </citation>
    <scope>IDENTIFICATION</scope>
    <source>
        <strain evidence="7">J_2021</strain>
        <tissue evidence="7">Erythrocytes</tissue>
    </source>
</reference>
<dbReference type="PROSITE" id="PS51828">
    <property type="entry name" value="PTX_2"/>
    <property type="match status" value="1"/>
</dbReference>
<dbReference type="InterPro" id="IPR051005">
    <property type="entry name" value="Pentraxin_domain"/>
</dbReference>
<dbReference type="GO" id="GO:0046872">
    <property type="term" value="F:metal ion binding"/>
    <property type="evidence" value="ECO:0007669"/>
    <property type="project" value="UniProtKB-KW"/>
</dbReference>
<evidence type="ECO:0000256" key="1">
    <source>
        <dbReference type="ARBA" id="ARBA00022723"/>
    </source>
</evidence>
<accession>A0A8J0UZU1</accession>
<proteinExistence type="inferred from homology"/>
<keyword evidence="1 4" id="KW-0479">Metal-binding</keyword>
<dbReference type="InterPro" id="IPR001759">
    <property type="entry name" value="PTX_dom"/>
</dbReference>
<dbReference type="Proteomes" id="UP000186698">
    <property type="component" value="Chromosome 4L"/>
</dbReference>
<dbReference type="GO" id="GO:0005576">
    <property type="term" value="C:extracellular region"/>
    <property type="evidence" value="ECO:0007669"/>
    <property type="project" value="UniProtKB-SubCell"/>
</dbReference>
<comment type="cofactor">
    <cofactor evidence="4">
        <name>Ca(2+)</name>
        <dbReference type="ChEBI" id="CHEBI:29108"/>
    </cofactor>
    <text evidence="4">Binds 2 calcium ions per subunit.</text>
</comment>
<evidence type="ECO:0000256" key="2">
    <source>
        <dbReference type="ARBA" id="ARBA00022837"/>
    </source>
</evidence>
<feature type="domain" description="Pentraxin (PTX)" evidence="5">
    <location>
        <begin position="31"/>
        <end position="227"/>
    </location>
</feature>
<name>A0A8J0UZU1_XENLA</name>
<dbReference type="GeneID" id="108713684"/>
<dbReference type="KEGG" id="xla:108713684"/>
<evidence type="ECO:0000256" key="3">
    <source>
        <dbReference type="PROSITE-ProRule" id="PRU01172"/>
    </source>
</evidence>
<evidence type="ECO:0000259" key="5">
    <source>
        <dbReference type="PROSITE" id="PS51828"/>
    </source>
</evidence>
<dbReference type="PANTHER" id="PTHR45869:SF2">
    <property type="entry name" value="C-REACTIVE PROTEIN-RELATED"/>
    <property type="match status" value="1"/>
</dbReference>
<comment type="subcellular location">
    <subcellularLocation>
        <location evidence="4">Secreted</location>
    </subcellularLocation>
</comment>
<dbReference type="AlphaFoldDB" id="A0A8J0UZU1"/>
<dbReference type="PANTHER" id="PTHR45869">
    <property type="entry name" value="C-REACTIVE PROTEIN-RELATED"/>
    <property type="match status" value="1"/>
</dbReference>
<comment type="caution">
    <text evidence="3">Lacks conserved residue(s) required for the propagation of feature annotation.</text>
</comment>
<dbReference type="SUPFAM" id="SSF49899">
    <property type="entry name" value="Concanavalin A-like lectins/glucanases"/>
    <property type="match status" value="1"/>
</dbReference>